<evidence type="ECO:0000313" key="10">
    <source>
        <dbReference type="Proteomes" id="UP001151760"/>
    </source>
</evidence>
<dbReference type="InterPro" id="IPR029063">
    <property type="entry name" value="SAM-dependent_MTases_sf"/>
</dbReference>
<evidence type="ECO:0000256" key="2">
    <source>
        <dbReference type="ARBA" id="ARBA00022679"/>
    </source>
</evidence>
<dbReference type="InterPro" id="IPR002935">
    <property type="entry name" value="SAM_O-MeTrfase"/>
</dbReference>
<evidence type="ECO:0000259" key="8">
    <source>
        <dbReference type="PROSITE" id="PS50927"/>
    </source>
</evidence>
<evidence type="ECO:0000256" key="7">
    <source>
        <dbReference type="ARBA" id="ARBA00023453"/>
    </source>
</evidence>
<evidence type="ECO:0000313" key="9">
    <source>
        <dbReference type="EMBL" id="GJT46301.1"/>
    </source>
</evidence>
<dbReference type="PANTHER" id="PTHR10509:SF64">
    <property type="entry name" value="CAFFEOYL-COA O-METHYLTRANSFERASE"/>
    <property type="match status" value="1"/>
</dbReference>
<dbReference type="Proteomes" id="UP001151760">
    <property type="component" value="Unassembled WGS sequence"/>
</dbReference>
<dbReference type="SMART" id="SM00205">
    <property type="entry name" value="THN"/>
    <property type="match status" value="1"/>
</dbReference>
<keyword evidence="2" id="KW-0808">Transferase</keyword>
<dbReference type="PANTHER" id="PTHR10509">
    <property type="entry name" value="O-METHYLTRANSFERASE-RELATED"/>
    <property type="match status" value="1"/>
</dbReference>
<dbReference type="Pfam" id="PF00314">
    <property type="entry name" value="Thaumatin"/>
    <property type="match status" value="1"/>
</dbReference>
<protein>
    <submittedName>
        <fullName evidence="9">Caffeoyl-CoA O-methyltransferase-like protein</fullName>
    </submittedName>
</protein>
<dbReference type="InterPro" id="IPR037176">
    <property type="entry name" value="Osmotin/thaumatin-like_sf"/>
</dbReference>
<evidence type="ECO:0000256" key="6">
    <source>
        <dbReference type="ARBA" id="ARBA00023180"/>
    </source>
</evidence>
<gene>
    <name evidence="9" type="ORF">Tco_0955016</name>
</gene>
<keyword evidence="1" id="KW-0489">Methyltransferase</keyword>
<dbReference type="InterPro" id="IPR036426">
    <property type="entry name" value="Bulb-type_lectin_dom_sf"/>
</dbReference>
<proteinExistence type="inferred from homology"/>
<sequence length="560" mass="62953">MATNGEAQPAKHQEVGHKSLLQSDALYQYILETSVYPREPESMKELREVTAKHPWNLMTTSADEGQFLNLLLKLINAKNTMEIGVYTGYSLLSTALALPEDGKILALDINRENYEIGLPIIEKAGVAHKIDFREGPALPLLDQMVDDVKFHGSFDFIFVDADKDNYLNYHKRLIDLVKIGGVIGYDNTLWNGSLVAPADAPLRKYVRYYRDFVLELNKALAADSRVEICQLPVGDGITLCRRIYQRSKSFSTKNQSQQVNPNDEGEDDLNIADDVTQIQEFEKRMKRVSQMESARGSQRVKLADIYSMKMEKSFTVWPGISGTPGFNSTGFKLMENSSRSFQVTDSWDGVIWGRTDCTFNKFDQWSCVTGDCGSNEMECFGRKSTSSITNISFSLSEVTDETSYIFSYDVNRARSYEGYDDLWMTVETTGGSDTLSIIKLGSERKSTKYLMSPDSDFTLGFFGANNSYLGIWYTYDNQSREIWVANPNTPITSASSAHALSIEPNSGNLIITVEGRTVMNVSNVKDGPYTSVSARLQDTGNFQLINNFDEQVLWQVVQQL</sequence>
<dbReference type="InterPro" id="IPR001480">
    <property type="entry name" value="Bulb-type_lectin_dom"/>
</dbReference>
<dbReference type="PROSITE" id="PS50927">
    <property type="entry name" value="BULB_LECTIN"/>
    <property type="match status" value="1"/>
</dbReference>
<dbReference type="Pfam" id="PF01453">
    <property type="entry name" value="B_lectin"/>
    <property type="match status" value="1"/>
</dbReference>
<dbReference type="EMBL" id="BQNB010015973">
    <property type="protein sequence ID" value="GJT46301.1"/>
    <property type="molecule type" value="Genomic_DNA"/>
</dbReference>
<dbReference type="SUPFAM" id="SSF53335">
    <property type="entry name" value="S-adenosyl-L-methionine-dependent methyltransferases"/>
    <property type="match status" value="1"/>
</dbReference>
<dbReference type="Gene3D" id="3.40.50.150">
    <property type="entry name" value="Vaccinia Virus protein VP39"/>
    <property type="match status" value="1"/>
</dbReference>
<dbReference type="SUPFAM" id="SSF51110">
    <property type="entry name" value="alpha-D-mannose-specific plant lectins"/>
    <property type="match status" value="1"/>
</dbReference>
<dbReference type="Pfam" id="PF01596">
    <property type="entry name" value="Methyltransf_3"/>
    <property type="match status" value="1"/>
</dbReference>
<evidence type="ECO:0000256" key="4">
    <source>
        <dbReference type="ARBA" id="ARBA00022729"/>
    </source>
</evidence>
<feature type="domain" description="Bulb-type lectin" evidence="8">
    <location>
        <begin position="435"/>
        <end position="557"/>
    </location>
</feature>
<accession>A0ABQ5E623</accession>
<reference evidence="9" key="2">
    <citation type="submission" date="2022-01" db="EMBL/GenBank/DDBJ databases">
        <authorList>
            <person name="Yamashiro T."/>
            <person name="Shiraishi A."/>
            <person name="Satake H."/>
            <person name="Nakayama K."/>
        </authorList>
    </citation>
    <scope>NUCLEOTIDE SEQUENCE</scope>
</reference>
<comment type="caution">
    <text evidence="9">The sequence shown here is derived from an EMBL/GenBank/DDBJ whole genome shotgun (WGS) entry which is preliminary data.</text>
</comment>
<organism evidence="9 10">
    <name type="scientific">Tanacetum coccineum</name>
    <dbReference type="NCBI Taxonomy" id="301880"/>
    <lineage>
        <taxon>Eukaryota</taxon>
        <taxon>Viridiplantae</taxon>
        <taxon>Streptophyta</taxon>
        <taxon>Embryophyta</taxon>
        <taxon>Tracheophyta</taxon>
        <taxon>Spermatophyta</taxon>
        <taxon>Magnoliopsida</taxon>
        <taxon>eudicotyledons</taxon>
        <taxon>Gunneridae</taxon>
        <taxon>Pentapetalae</taxon>
        <taxon>asterids</taxon>
        <taxon>campanulids</taxon>
        <taxon>Asterales</taxon>
        <taxon>Asteraceae</taxon>
        <taxon>Asteroideae</taxon>
        <taxon>Anthemideae</taxon>
        <taxon>Anthemidinae</taxon>
        <taxon>Tanacetum</taxon>
    </lineage>
</organism>
<dbReference type="Gene3D" id="2.90.10.10">
    <property type="entry name" value="Bulb-type lectin domain"/>
    <property type="match status" value="1"/>
</dbReference>
<keyword evidence="3" id="KW-0949">S-adenosyl-L-methionine</keyword>
<keyword evidence="4" id="KW-0732">Signal</keyword>
<comment type="similarity">
    <text evidence="7">Belongs to the class I-like SAM-binding methyltransferase superfamily. Cation-dependent O-methyltransferase family.</text>
</comment>
<dbReference type="SUPFAM" id="SSF49870">
    <property type="entry name" value="Osmotin, thaumatin-like protein"/>
    <property type="match status" value="1"/>
</dbReference>
<reference evidence="9" key="1">
    <citation type="journal article" date="2022" name="Int. J. Mol. Sci.">
        <title>Draft Genome of Tanacetum Coccineum: Genomic Comparison of Closely Related Tanacetum-Family Plants.</title>
        <authorList>
            <person name="Yamashiro T."/>
            <person name="Shiraishi A."/>
            <person name="Nakayama K."/>
            <person name="Satake H."/>
        </authorList>
    </citation>
    <scope>NUCLEOTIDE SEQUENCE</scope>
</reference>
<keyword evidence="5" id="KW-0438">Lignin biosynthesis</keyword>
<evidence type="ECO:0000256" key="3">
    <source>
        <dbReference type="ARBA" id="ARBA00022691"/>
    </source>
</evidence>
<keyword evidence="6" id="KW-0325">Glycoprotein</keyword>
<dbReference type="InterPro" id="IPR050362">
    <property type="entry name" value="Cation-dep_OMT"/>
</dbReference>
<dbReference type="Gene3D" id="2.60.110.10">
    <property type="entry name" value="Thaumatin"/>
    <property type="match status" value="1"/>
</dbReference>
<dbReference type="PROSITE" id="PS51367">
    <property type="entry name" value="THAUMATIN_2"/>
    <property type="match status" value="1"/>
</dbReference>
<evidence type="ECO:0000256" key="5">
    <source>
        <dbReference type="ARBA" id="ARBA00022733"/>
    </source>
</evidence>
<dbReference type="InterPro" id="IPR001938">
    <property type="entry name" value="Thaumatin"/>
</dbReference>
<evidence type="ECO:0000256" key="1">
    <source>
        <dbReference type="ARBA" id="ARBA00022603"/>
    </source>
</evidence>
<name>A0ABQ5E623_9ASTR</name>
<dbReference type="SMART" id="SM00108">
    <property type="entry name" value="B_lectin"/>
    <property type="match status" value="1"/>
</dbReference>
<keyword evidence="10" id="KW-1185">Reference proteome</keyword>
<dbReference type="PROSITE" id="PS51682">
    <property type="entry name" value="SAM_OMT_I"/>
    <property type="match status" value="1"/>
</dbReference>